<dbReference type="Pfam" id="PF13409">
    <property type="entry name" value="GST_N_2"/>
    <property type="match status" value="1"/>
</dbReference>
<dbReference type="Pfam" id="PF22041">
    <property type="entry name" value="GST_C_7"/>
    <property type="match status" value="1"/>
</dbReference>
<dbReference type="PANTHER" id="PTHR42673">
    <property type="entry name" value="MALEYLACETOACETATE ISOMERASE"/>
    <property type="match status" value="1"/>
</dbReference>
<dbReference type="InParanoid" id="A0A409YPU1"/>
<comment type="caution">
    <text evidence="2">The sequence shown here is derived from an EMBL/GenBank/DDBJ whole genome shotgun (WGS) entry which is preliminary data.</text>
</comment>
<sequence>MHSDDLDRSYTSKTLLQRSTPMIIFYDIPSTLPGTAWSPNTWKTRYALNYKGIPYKTEWVEYPDIESHCKSLSILPTMKKDDGSDYYTLPAIWDTATGAKVSDSYAILEYLEKTYPDRPTLFPDNTKGLHLSFIVALRNTGITALVPFLIPAECEKLNPKSKEYFYRTRSEKFVKPLETTLPTGEEGEKQWAKFKGALDIIDGWYAATDYLGPFLMGDKVGFGDVLVASYLTWAKVIWENETKWNEIASWNGGRWAKLLESLEPYSQVK</sequence>
<dbReference type="InterPro" id="IPR036249">
    <property type="entry name" value="Thioredoxin-like_sf"/>
</dbReference>
<dbReference type="PROSITE" id="PS50404">
    <property type="entry name" value="GST_NTER"/>
    <property type="match status" value="1"/>
</dbReference>
<dbReference type="STRING" id="181874.A0A409YPU1"/>
<dbReference type="PANTHER" id="PTHR42673:SF4">
    <property type="entry name" value="MALEYLACETOACETATE ISOMERASE"/>
    <property type="match status" value="1"/>
</dbReference>
<gene>
    <name evidence="2" type="ORF">CVT24_010218</name>
</gene>
<dbReference type="Gene3D" id="3.40.30.10">
    <property type="entry name" value="Glutaredoxin"/>
    <property type="match status" value="1"/>
</dbReference>
<dbReference type="GO" id="GO:0006559">
    <property type="term" value="P:L-phenylalanine catabolic process"/>
    <property type="evidence" value="ECO:0007669"/>
    <property type="project" value="TreeGrafter"/>
</dbReference>
<dbReference type="Gene3D" id="1.20.1050.10">
    <property type="match status" value="1"/>
</dbReference>
<dbReference type="SUPFAM" id="SSF47616">
    <property type="entry name" value="GST C-terminal domain-like"/>
    <property type="match status" value="1"/>
</dbReference>
<name>A0A409YPU1_9AGAR</name>
<evidence type="ECO:0000259" key="1">
    <source>
        <dbReference type="PROSITE" id="PS50404"/>
    </source>
</evidence>
<keyword evidence="3" id="KW-1185">Reference proteome</keyword>
<organism evidence="2 3">
    <name type="scientific">Panaeolus cyanescens</name>
    <dbReference type="NCBI Taxonomy" id="181874"/>
    <lineage>
        <taxon>Eukaryota</taxon>
        <taxon>Fungi</taxon>
        <taxon>Dikarya</taxon>
        <taxon>Basidiomycota</taxon>
        <taxon>Agaricomycotina</taxon>
        <taxon>Agaricomycetes</taxon>
        <taxon>Agaricomycetidae</taxon>
        <taxon>Agaricales</taxon>
        <taxon>Agaricineae</taxon>
        <taxon>Galeropsidaceae</taxon>
        <taxon>Panaeolus</taxon>
    </lineage>
</organism>
<dbReference type="EMBL" id="NHTK01000862">
    <property type="protein sequence ID" value="PPR05025.1"/>
    <property type="molecule type" value="Genomic_DNA"/>
</dbReference>
<protein>
    <recommendedName>
        <fullName evidence="1">GST N-terminal domain-containing protein</fullName>
    </recommendedName>
</protein>
<feature type="domain" description="GST N-terminal" evidence="1">
    <location>
        <begin position="28"/>
        <end position="119"/>
    </location>
</feature>
<dbReference type="GO" id="GO:0016034">
    <property type="term" value="F:maleylacetoacetate isomerase activity"/>
    <property type="evidence" value="ECO:0007669"/>
    <property type="project" value="TreeGrafter"/>
</dbReference>
<evidence type="ECO:0000313" key="2">
    <source>
        <dbReference type="EMBL" id="PPR05025.1"/>
    </source>
</evidence>
<dbReference type="CDD" id="cd03038">
    <property type="entry name" value="GST_N_etherase_LigE"/>
    <property type="match status" value="1"/>
</dbReference>
<dbReference type="Proteomes" id="UP000284842">
    <property type="component" value="Unassembled WGS sequence"/>
</dbReference>
<dbReference type="InterPro" id="IPR036282">
    <property type="entry name" value="Glutathione-S-Trfase_C_sf"/>
</dbReference>
<accession>A0A409YPU1</accession>
<evidence type="ECO:0000313" key="3">
    <source>
        <dbReference type="Proteomes" id="UP000284842"/>
    </source>
</evidence>
<dbReference type="InterPro" id="IPR004045">
    <property type="entry name" value="Glutathione_S-Trfase_N"/>
</dbReference>
<dbReference type="OrthoDB" id="4951845at2759"/>
<proteinExistence type="predicted"/>
<dbReference type="GO" id="GO:0004364">
    <property type="term" value="F:glutathione transferase activity"/>
    <property type="evidence" value="ECO:0007669"/>
    <property type="project" value="TreeGrafter"/>
</dbReference>
<reference evidence="2 3" key="1">
    <citation type="journal article" date="2018" name="Evol. Lett.">
        <title>Horizontal gene cluster transfer increased hallucinogenic mushroom diversity.</title>
        <authorList>
            <person name="Reynolds H.T."/>
            <person name="Vijayakumar V."/>
            <person name="Gluck-Thaler E."/>
            <person name="Korotkin H.B."/>
            <person name="Matheny P.B."/>
            <person name="Slot J.C."/>
        </authorList>
    </citation>
    <scope>NUCLEOTIDE SEQUENCE [LARGE SCALE GENOMIC DNA]</scope>
    <source>
        <strain evidence="2 3">2629</strain>
    </source>
</reference>
<dbReference type="SUPFAM" id="SSF52833">
    <property type="entry name" value="Thioredoxin-like"/>
    <property type="match status" value="1"/>
</dbReference>
<dbReference type="GO" id="GO:0006749">
    <property type="term" value="P:glutathione metabolic process"/>
    <property type="evidence" value="ECO:0007669"/>
    <property type="project" value="TreeGrafter"/>
</dbReference>
<dbReference type="InterPro" id="IPR054416">
    <property type="entry name" value="GST_UstS-like_C"/>
</dbReference>
<dbReference type="AlphaFoldDB" id="A0A409YPU1"/>